<sequence length="194" mass="20992">MAWIRETVRSLLRDRLLDTARDLVAADGFDRLRMTQIAAVAGVSRQTVYNEFGSKDALGEALFRRELELCLNGIEQQLDEHPGDPHAAAEAAALFTLRLAGRNPLVKAMLTATRDGEDGLLPYLTTRAESAFTTATAMLDGYAATAWPAIDPDSRELAVDTAVRLTASHIVQGAGDPATSARRIAEVFVRVARA</sequence>
<dbReference type="RefSeq" id="WP_345700352.1">
    <property type="nucleotide sequence ID" value="NZ_BAABIS010000001.1"/>
</dbReference>
<evidence type="ECO:0000256" key="2">
    <source>
        <dbReference type="PROSITE-ProRule" id="PRU00335"/>
    </source>
</evidence>
<dbReference type="InterPro" id="IPR001647">
    <property type="entry name" value="HTH_TetR"/>
</dbReference>
<keyword evidence="1 2" id="KW-0238">DNA-binding</keyword>
<dbReference type="SUPFAM" id="SSF46689">
    <property type="entry name" value="Homeodomain-like"/>
    <property type="match status" value="1"/>
</dbReference>
<evidence type="ECO:0000313" key="5">
    <source>
        <dbReference type="Proteomes" id="UP001501752"/>
    </source>
</evidence>
<protein>
    <submittedName>
        <fullName evidence="4">TetR/AcrR family transcriptional regulator</fullName>
    </submittedName>
</protein>
<evidence type="ECO:0000256" key="1">
    <source>
        <dbReference type="ARBA" id="ARBA00023125"/>
    </source>
</evidence>
<accession>A0ABP9ECR6</accession>
<dbReference type="EMBL" id="BAABIS010000001">
    <property type="protein sequence ID" value="GAA4875553.1"/>
    <property type="molecule type" value="Genomic_DNA"/>
</dbReference>
<proteinExistence type="predicted"/>
<dbReference type="Proteomes" id="UP001501752">
    <property type="component" value="Unassembled WGS sequence"/>
</dbReference>
<dbReference type="Pfam" id="PF00440">
    <property type="entry name" value="TetR_N"/>
    <property type="match status" value="1"/>
</dbReference>
<dbReference type="PANTHER" id="PTHR30055">
    <property type="entry name" value="HTH-TYPE TRANSCRIPTIONAL REGULATOR RUTR"/>
    <property type="match status" value="1"/>
</dbReference>
<keyword evidence="5" id="KW-1185">Reference proteome</keyword>
<name>A0ABP9ECR6_9ACTN</name>
<evidence type="ECO:0000313" key="4">
    <source>
        <dbReference type="EMBL" id="GAA4875553.1"/>
    </source>
</evidence>
<comment type="caution">
    <text evidence="4">The sequence shown here is derived from an EMBL/GenBank/DDBJ whole genome shotgun (WGS) entry which is preliminary data.</text>
</comment>
<dbReference type="InterPro" id="IPR050109">
    <property type="entry name" value="HTH-type_TetR-like_transc_reg"/>
</dbReference>
<dbReference type="InterPro" id="IPR040611">
    <property type="entry name" value="AlkX_C"/>
</dbReference>
<dbReference type="InterPro" id="IPR009057">
    <property type="entry name" value="Homeodomain-like_sf"/>
</dbReference>
<dbReference type="Pfam" id="PF18556">
    <property type="entry name" value="TetR_C_35"/>
    <property type="match status" value="1"/>
</dbReference>
<dbReference type="PANTHER" id="PTHR30055:SF146">
    <property type="entry name" value="HTH-TYPE TRANSCRIPTIONAL DUAL REGULATOR CECR"/>
    <property type="match status" value="1"/>
</dbReference>
<dbReference type="PRINTS" id="PR00455">
    <property type="entry name" value="HTHTETR"/>
</dbReference>
<organism evidence="4 5">
    <name type="scientific">Kitasatospora terrestris</name>
    <dbReference type="NCBI Taxonomy" id="258051"/>
    <lineage>
        <taxon>Bacteria</taxon>
        <taxon>Bacillati</taxon>
        <taxon>Actinomycetota</taxon>
        <taxon>Actinomycetes</taxon>
        <taxon>Kitasatosporales</taxon>
        <taxon>Streptomycetaceae</taxon>
        <taxon>Kitasatospora</taxon>
    </lineage>
</organism>
<dbReference type="PROSITE" id="PS50977">
    <property type="entry name" value="HTH_TETR_2"/>
    <property type="match status" value="1"/>
</dbReference>
<reference evidence="5" key="1">
    <citation type="journal article" date="2019" name="Int. J. Syst. Evol. Microbiol.">
        <title>The Global Catalogue of Microorganisms (GCM) 10K type strain sequencing project: providing services to taxonomists for standard genome sequencing and annotation.</title>
        <authorList>
            <consortium name="The Broad Institute Genomics Platform"/>
            <consortium name="The Broad Institute Genome Sequencing Center for Infectious Disease"/>
            <person name="Wu L."/>
            <person name="Ma J."/>
        </authorList>
    </citation>
    <scope>NUCLEOTIDE SEQUENCE [LARGE SCALE GENOMIC DNA]</scope>
    <source>
        <strain evidence="5">JCM 13006</strain>
    </source>
</reference>
<evidence type="ECO:0000259" key="3">
    <source>
        <dbReference type="PROSITE" id="PS50977"/>
    </source>
</evidence>
<dbReference type="Gene3D" id="1.10.357.10">
    <property type="entry name" value="Tetracycline Repressor, domain 2"/>
    <property type="match status" value="1"/>
</dbReference>
<gene>
    <name evidence="4" type="ORF">GCM10023235_63670</name>
</gene>
<feature type="domain" description="HTH tetR-type" evidence="3">
    <location>
        <begin position="10"/>
        <end position="70"/>
    </location>
</feature>
<feature type="DNA-binding region" description="H-T-H motif" evidence="2">
    <location>
        <begin position="33"/>
        <end position="52"/>
    </location>
</feature>